<gene>
    <name evidence="2" type="ORF">CONCODRAFT_11026</name>
</gene>
<feature type="transmembrane region" description="Helical" evidence="1">
    <location>
        <begin position="133"/>
        <end position="157"/>
    </location>
</feature>
<name>A0A137NW53_CONC2</name>
<keyword evidence="3" id="KW-1185">Reference proteome</keyword>
<dbReference type="Proteomes" id="UP000070444">
    <property type="component" value="Unassembled WGS sequence"/>
</dbReference>
<keyword evidence="1" id="KW-1133">Transmembrane helix</keyword>
<proteinExistence type="predicted"/>
<feature type="transmembrane region" description="Helical" evidence="1">
    <location>
        <begin position="93"/>
        <end position="113"/>
    </location>
</feature>
<keyword evidence="1" id="KW-0472">Membrane</keyword>
<reference evidence="2 3" key="1">
    <citation type="journal article" date="2015" name="Genome Biol. Evol.">
        <title>Phylogenomic analyses indicate that early fungi evolved digesting cell walls of algal ancestors of land plants.</title>
        <authorList>
            <person name="Chang Y."/>
            <person name="Wang S."/>
            <person name="Sekimoto S."/>
            <person name="Aerts A.L."/>
            <person name="Choi C."/>
            <person name="Clum A."/>
            <person name="LaButti K.M."/>
            <person name="Lindquist E.A."/>
            <person name="Yee Ngan C."/>
            <person name="Ohm R.A."/>
            <person name="Salamov A.A."/>
            <person name="Grigoriev I.V."/>
            <person name="Spatafora J.W."/>
            <person name="Berbee M.L."/>
        </authorList>
    </citation>
    <scope>NUCLEOTIDE SEQUENCE [LARGE SCALE GENOMIC DNA]</scope>
    <source>
        <strain evidence="2 3">NRRL 28638</strain>
    </source>
</reference>
<keyword evidence="1" id="KW-0812">Transmembrane</keyword>
<feature type="transmembrane region" description="Helical" evidence="1">
    <location>
        <begin position="27"/>
        <end position="50"/>
    </location>
</feature>
<dbReference type="EMBL" id="KQ964670">
    <property type="protein sequence ID" value="KXN66987.1"/>
    <property type="molecule type" value="Genomic_DNA"/>
</dbReference>
<evidence type="ECO:0008006" key="4">
    <source>
        <dbReference type="Google" id="ProtNLM"/>
    </source>
</evidence>
<dbReference type="AlphaFoldDB" id="A0A137NW53"/>
<organism evidence="2 3">
    <name type="scientific">Conidiobolus coronatus (strain ATCC 28846 / CBS 209.66 / NRRL 28638)</name>
    <name type="common">Delacroixia coronata</name>
    <dbReference type="NCBI Taxonomy" id="796925"/>
    <lineage>
        <taxon>Eukaryota</taxon>
        <taxon>Fungi</taxon>
        <taxon>Fungi incertae sedis</taxon>
        <taxon>Zoopagomycota</taxon>
        <taxon>Entomophthoromycotina</taxon>
        <taxon>Entomophthoromycetes</taxon>
        <taxon>Entomophthorales</taxon>
        <taxon>Ancylistaceae</taxon>
        <taxon>Conidiobolus</taxon>
    </lineage>
</organism>
<protein>
    <recommendedName>
        <fullName evidence="4">7TM GPCR serpentine receptor class x (Srx) domain-containing protein</fullName>
    </recommendedName>
</protein>
<accession>A0A137NW53</accession>
<evidence type="ECO:0000256" key="1">
    <source>
        <dbReference type="SAM" id="Phobius"/>
    </source>
</evidence>
<evidence type="ECO:0000313" key="3">
    <source>
        <dbReference type="Proteomes" id="UP000070444"/>
    </source>
</evidence>
<sequence>MIFGMYENIPSLKFCAMGSHNNLYNQIMYTMGGTICLVTIVTSFVVTYLCHRSLNLCIQIQLEQFETDGMYSALGVLECDYKEKQIKKVRRSFIYPLGTVVTLLVDMIFQYSWLFNDIPPVNLFVARDVMNSLNGIVTLICFSLDPAVWDSILLAFVKLKLKLNKTK</sequence>
<evidence type="ECO:0000313" key="2">
    <source>
        <dbReference type="EMBL" id="KXN66987.1"/>
    </source>
</evidence>